<dbReference type="AlphaFoldDB" id="A0A250XJJ4"/>
<feature type="compositionally biased region" description="Basic and acidic residues" evidence="1">
    <location>
        <begin position="27"/>
        <end position="44"/>
    </location>
</feature>
<dbReference type="Proteomes" id="UP000232323">
    <property type="component" value="Unassembled WGS sequence"/>
</dbReference>
<feature type="compositionally biased region" description="Low complexity" evidence="1">
    <location>
        <begin position="45"/>
        <end position="63"/>
    </location>
</feature>
<feature type="compositionally biased region" description="Basic and acidic residues" evidence="1">
    <location>
        <begin position="64"/>
        <end position="73"/>
    </location>
</feature>
<comment type="caution">
    <text evidence="2">The sequence shown here is derived from an EMBL/GenBank/DDBJ whole genome shotgun (WGS) entry which is preliminary data.</text>
</comment>
<keyword evidence="3" id="KW-1185">Reference proteome</keyword>
<sequence length="227" mass="24670">MCDVSIARNDSNKAEPVVLLVLSSERESKELAERLSRESRERRSLPLPASSSARSSPAGPSKPSSDESWEHVADQLSSSGSLSADHIVSRKHSQYASYAHARINQTLLRAESRKGVPGSETTTNSPLAAWWNANKRYIPPAGNNLHDKETGSCSLAKSMTMPSATEKQYIHNLALKEAHTLQDHDSSVHYCVSLQATSGTGDQQLIPAVMAAVTSLLEHQDVRTSQL</sequence>
<name>A0A250XJJ4_9CHLO</name>
<evidence type="ECO:0000313" key="2">
    <source>
        <dbReference type="EMBL" id="GAX83261.1"/>
    </source>
</evidence>
<evidence type="ECO:0000313" key="3">
    <source>
        <dbReference type="Proteomes" id="UP000232323"/>
    </source>
</evidence>
<proteinExistence type="predicted"/>
<protein>
    <submittedName>
        <fullName evidence="2">Uncharacterized protein</fullName>
    </submittedName>
</protein>
<evidence type="ECO:0000256" key="1">
    <source>
        <dbReference type="SAM" id="MobiDB-lite"/>
    </source>
</evidence>
<dbReference type="EMBL" id="BEGY01000095">
    <property type="protein sequence ID" value="GAX83261.1"/>
    <property type="molecule type" value="Genomic_DNA"/>
</dbReference>
<accession>A0A250XJJ4</accession>
<feature type="region of interest" description="Disordered" evidence="1">
    <location>
        <begin position="27"/>
        <end position="84"/>
    </location>
</feature>
<reference evidence="2 3" key="1">
    <citation type="submission" date="2017-08" db="EMBL/GenBank/DDBJ databases">
        <title>Acidophilic green algal genome provides insights into adaptation to an acidic environment.</title>
        <authorList>
            <person name="Hirooka S."/>
            <person name="Hirose Y."/>
            <person name="Kanesaki Y."/>
            <person name="Higuchi S."/>
            <person name="Fujiwara T."/>
            <person name="Onuma R."/>
            <person name="Era A."/>
            <person name="Ohbayashi R."/>
            <person name="Uzuka A."/>
            <person name="Nozaki H."/>
            <person name="Yoshikawa H."/>
            <person name="Miyagishima S.Y."/>
        </authorList>
    </citation>
    <scope>NUCLEOTIDE SEQUENCE [LARGE SCALE GENOMIC DNA]</scope>
    <source>
        <strain evidence="2 3">NIES-2499</strain>
    </source>
</reference>
<gene>
    <name evidence="2" type="ORF">CEUSTIGMA_g10687.t1</name>
</gene>
<organism evidence="2 3">
    <name type="scientific">Chlamydomonas eustigma</name>
    <dbReference type="NCBI Taxonomy" id="1157962"/>
    <lineage>
        <taxon>Eukaryota</taxon>
        <taxon>Viridiplantae</taxon>
        <taxon>Chlorophyta</taxon>
        <taxon>core chlorophytes</taxon>
        <taxon>Chlorophyceae</taxon>
        <taxon>CS clade</taxon>
        <taxon>Chlamydomonadales</taxon>
        <taxon>Chlamydomonadaceae</taxon>
        <taxon>Chlamydomonas</taxon>
    </lineage>
</organism>